<keyword evidence="1" id="KW-0175">Coiled coil</keyword>
<protein>
    <submittedName>
        <fullName evidence="2">Uncharacterized protein</fullName>
    </submittedName>
</protein>
<name>A0A815DKG1_9BILA</name>
<sequence length="342" mass="38081">MRLFEDWNQEQNDLHSRRLQHTSIEGCIWNALVNQREKVVASGLVIGGVTYKWHQIIQFIRKLAPNGCALGLEKILHLRSQLEIIINSPAIVTANVVGALSTVAYGLYVANGASQYLKELKTVSFKTVMDDFDKAVDKFTVSLQSTNGSAAKVSATFARLEQAVIVAQAKLTSTIRQVTYDHNEALKMKDRAKLVGHVALAASAFSIAGAIFSGVKAVQAGTAVLTATKVALSTKSADKITENYTTMATNGGEEETVRKLIEKQLDEKETINQVMKQLLDELEKIKSEAEEIELIEEKKYQNEIRETKYQHELEKLKGELEKMKRKTAIMKRKTAITKRKTA</sequence>
<proteinExistence type="predicted"/>
<accession>A0A815DKG1</accession>
<feature type="coiled-coil region" evidence="1">
    <location>
        <begin position="261"/>
        <end position="333"/>
    </location>
</feature>
<evidence type="ECO:0000313" key="2">
    <source>
        <dbReference type="EMBL" id="CAF1302186.1"/>
    </source>
</evidence>
<organism evidence="2 3">
    <name type="scientific">Rotaria magnacalcarata</name>
    <dbReference type="NCBI Taxonomy" id="392030"/>
    <lineage>
        <taxon>Eukaryota</taxon>
        <taxon>Metazoa</taxon>
        <taxon>Spiralia</taxon>
        <taxon>Gnathifera</taxon>
        <taxon>Rotifera</taxon>
        <taxon>Eurotatoria</taxon>
        <taxon>Bdelloidea</taxon>
        <taxon>Philodinida</taxon>
        <taxon>Philodinidae</taxon>
        <taxon>Rotaria</taxon>
    </lineage>
</organism>
<evidence type="ECO:0000256" key="1">
    <source>
        <dbReference type="SAM" id="Coils"/>
    </source>
</evidence>
<reference evidence="2" key="1">
    <citation type="submission" date="2021-02" db="EMBL/GenBank/DDBJ databases">
        <authorList>
            <person name="Nowell W R."/>
        </authorList>
    </citation>
    <scope>NUCLEOTIDE SEQUENCE</scope>
</reference>
<dbReference type="AlphaFoldDB" id="A0A815DKG1"/>
<dbReference type="EMBL" id="CAJNOV010007886">
    <property type="protein sequence ID" value="CAF1302186.1"/>
    <property type="molecule type" value="Genomic_DNA"/>
</dbReference>
<dbReference type="Proteomes" id="UP000663855">
    <property type="component" value="Unassembled WGS sequence"/>
</dbReference>
<gene>
    <name evidence="2" type="ORF">CJN711_LOCUS16995</name>
</gene>
<comment type="caution">
    <text evidence="2">The sequence shown here is derived from an EMBL/GenBank/DDBJ whole genome shotgun (WGS) entry which is preliminary data.</text>
</comment>
<evidence type="ECO:0000313" key="3">
    <source>
        <dbReference type="Proteomes" id="UP000663855"/>
    </source>
</evidence>